<evidence type="ECO:0000313" key="1">
    <source>
        <dbReference type="EMBL" id="MDR6714402.1"/>
    </source>
</evidence>
<evidence type="ECO:0000313" key="2">
    <source>
        <dbReference type="Proteomes" id="UP001259587"/>
    </source>
</evidence>
<dbReference type="EMBL" id="JAVDTH010000028">
    <property type="protein sequence ID" value="MDR6714402.1"/>
    <property type="molecule type" value="Genomic_DNA"/>
</dbReference>
<dbReference type="Proteomes" id="UP001259587">
    <property type="component" value="Unassembled WGS sequence"/>
</dbReference>
<comment type="caution">
    <text evidence="1">The sequence shown here is derived from an EMBL/GenBank/DDBJ whole genome shotgun (WGS) entry which is preliminary data.</text>
</comment>
<sequence length="111" mass="11868">MTLLEVLLGVLVLALGVLAGAALQIRALQATDSARRDSQASHLAQALVERVRAAGGLQSADLLQWQREVQASLGAQARGRARHTGALLVVDVDWPDPRDQHHQGISLQARP</sequence>
<organism evidence="1 2">
    <name type="scientific">Pseudomonas hunanensis</name>
    <dbReference type="NCBI Taxonomy" id="1247546"/>
    <lineage>
        <taxon>Bacteria</taxon>
        <taxon>Pseudomonadati</taxon>
        <taxon>Pseudomonadota</taxon>
        <taxon>Gammaproteobacteria</taxon>
        <taxon>Pseudomonadales</taxon>
        <taxon>Pseudomonadaceae</taxon>
        <taxon>Pseudomonas</taxon>
    </lineage>
</organism>
<protein>
    <submittedName>
        <fullName evidence="1">Type IV pilus assembly protein PilV</fullName>
    </submittedName>
</protein>
<accession>A0ACC6K7I4</accession>
<gene>
    <name evidence="1" type="ORF">J2W83_004034</name>
</gene>
<keyword evidence="2" id="KW-1185">Reference proteome</keyword>
<proteinExistence type="predicted"/>
<name>A0ACC6K7I4_9PSED</name>
<reference evidence="1" key="1">
    <citation type="submission" date="2023-07" db="EMBL/GenBank/DDBJ databases">
        <title>Sorghum-associated microbial communities from plants grown in Nebraska, USA.</title>
        <authorList>
            <person name="Schachtman D."/>
        </authorList>
    </citation>
    <scope>NUCLEOTIDE SEQUENCE</scope>
    <source>
        <strain evidence="1">BE56</strain>
    </source>
</reference>